<evidence type="ECO:0000313" key="1">
    <source>
        <dbReference type="EMBL" id="TGB10645.1"/>
    </source>
</evidence>
<organism evidence="1 2">
    <name type="scientific">Limosilactobacillus reuteri</name>
    <name type="common">Lactobacillus reuteri</name>
    <dbReference type="NCBI Taxonomy" id="1598"/>
    <lineage>
        <taxon>Bacteria</taxon>
        <taxon>Bacillati</taxon>
        <taxon>Bacillota</taxon>
        <taxon>Bacilli</taxon>
        <taxon>Lactobacillales</taxon>
        <taxon>Lactobacillaceae</taxon>
        <taxon>Limosilactobacillus</taxon>
    </lineage>
</organism>
<dbReference type="EMBL" id="SRKR01000012">
    <property type="protein sequence ID" value="TGB10645.1"/>
    <property type="molecule type" value="Genomic_DNA"/>
</dbReference>
<dbReference type="RefSeq" id="WP_122481656.1">
    <property type="nucleotide sequence ID" value="NZ_PUXG01000030.1"/>
</dbReference>
<dbReference type="SUPFAM" id="SSF51735">
    <property type="entry name" value="NAD(P)-binding Rossmann-fold domains"/>
    <property type="match status" value="1"/>
</dbReference>
<evidence type="ECO:0000313" key="2">
    <source>
        <dbReference type="Proteomes" id="UP000297521"/>
    </source>
</evidence>
<proteinExistence type="predicted"/>
<dbReference type="InterPro" id="IPR036291">
    <property type="entry name" value="NAD(P)-bd_dom_sf"/>
</dbReference>
<reference evidence="1" key="1">
    <citation type="journal article" date="2019" name="Cell Metab.">
        <title>Nutrient sensing in CD11c cells alters the gut microbiome to regulate food intake and body mass.</title>
        <authorList>
            <person name="Chagwedera N.D."/>
            <person name="Ang Q.Y."/>
            <person name="Bisanz J.E."/>
            <person name="Leong Y.A."/>
            <person name="Ganeshan K."/>
            <person name="Cai J."/>
            <person name="Patterson A.D."/>
            <person name="Turnbaugh P.J."/>
            <person name="Chawla A."/>
        </authorList>
    </citation>
    <scope>NUCLEOTIDE SEQUENCE</scope>
    <source>
        <strain evidence="1">I8-5</strain>
    </source>
</reference>
<name>A0AAX2ST85_LIMRT</name>
<dbReference type="Proteomes" id="UP000297521">
    <property type="component" value="Unassembled WGS sequence"/>
</dbReference>
<protein>
    <submittedName>
        <fullName evidence="1">SDR family NAD(P)-dependent oxidoreductase</fullName>
    </submittedName>
</protein>
<dbReference type="GeneID" id="77191712"/>
<dbReference type="AlphaFoldDB" id="A0AAX2ST85"/>
<dbReference type="Pfam" id="PF00106">
    <property type="entry name" value="adh_short"/>
    <property type="match status" value="1"/>
</dbReference>
<dbReference type="InterPro" id="IPR002347">
    <property type="entry name" value="SDR_fam"/>
</dbReference>
<sequence length="173" mass="19609">MKIINENSLLNLIQNKVSSYENLLMVGPSKINELNCLDDEKVIKEVHLNLKEIFSFVKTHSLTLMKRRIGTIAFFINASTLEGGEMIYSPVYNSAIKSFMKSLAKEMNPFHVNVICITLPLTRMKKSTRKYDLVTLKYKGESIEEQVVDVLKLIDIAEVLNGQIISLGTDLDL</sequence>
<comment type="caution">
    <text evidence="1">The sequence shown here is derived from an EMBL/GenBank/DDBJ whole genome shotgun (WGS) entry which is preliminary data.</text>
</comment>
<reference evidence="1" key="2">
    <citation type="submission" date="2019-04" db="EMBL/GenBank/DDBJ databases">
        <authorList>
            <person name="Bisanz J.E."/>
            <person name="Chagwedera N.D."/>
            <person name="Chawla A."/>
            <person name="Turnbaugh P.J."/>
        </authorList>
    </citation>
    <scope>NUCLEOTIDE SEQUENCE</scope>
    <source>
        <strain evidence="1">I8-5</strain>
    </source>
</reference>
<accession>A0AAX2ST85</accession>
<gene>
    <name evidence="1" type="ORF">E5F87_07330</name>
</gene>
<dbReference type="Gene3D" id="3.40.50.720">
    <property type="entry name" value="NAD(P)-binding Rossmann-like Domain"/>
    <property type="match status" value="1"/>
</dbReference>